<evidence type="ECO:0000313" key="6">
    <source>
        <dbReference type="EMBL" id="MDN5201810.1"/>
    </source>
</evidence>
<name>A0ABT8KQK7_9BACT</name>
<dbReference type="Proteomes" id="UP001172082">
    <property type="component" value="Unassembled WGS sequence"/>
</dbReference>
<organism evidence="6 7">
    <name type="scientific">Splendidivirga corallicola</name>
    <dbReference type="NCBI Taxonomy" id="3051826"/>
    <lineage>
        <taxon>Bacteria</taxon>
        <taxon>Pseudomonadati</taxon>
        <taxon>Bacteroidota</taxon>
        <taxon>Cytophagia</taxon>
        <taxon>Cytophagales</taxon>
        <taxon>Splendidivirgaceae</taxon>
        <taxon>Splendidivirga</taxon>
    </lineage>
</organism>
<keyword evidence="7" id="KW-1185">Reference proteome</keyword>
<evidence type="ECO:0000256" key="4">
    <source>
        <dbReference type="PROSITE-ProRule" id="PRU01161"/>
    </source>
</evidence>
<feature type="active site" description="Proton acceptor" evidence="4">
    <location>
        <position position="154"/>
    </location>
</feature>
<gene>
    <name evidence="6" type="ORF">QQ008_10565</name>
</gene>
<dbReference type="PROSITE" id="PS51635">
    <property type="entry name" value="PNPLA"/>
    <property type="match status" value="1"/>
</dbReference>
<keyword evidence="1 4" id="KW-0378">Hydrolase</keyword>
<dbReference type="InterPro" id="IPR050301">
    <property type="entry name" value="NTE"/>
</dbReference>
<feature type="short sequence motif" description="GXSXG" evidence="4">
    <location>
        <begin position="38"/>
        <end position="42"/>
    </location>
</feature>
<dbReference type="Gene3D" id="3.40.1090.10">
    <property type="entry name" value="Cytosolic phospholipase A2 catalytic domain"/>
    <property type="match status" value="2"/>
</dbReference>
<dbReference type="PANTHER" id="PTHR14226:SF76">
    <property type="entry name" value="NTE FAMILY PROTEIN RSSA"/>
    <property type="match status" value="1"/>
</dbReference>
<dbReference type="SUPFAM" id="SSF52151">
    <property type="entry name" value="FabD/lysophospholipase-like"/>
    <property type="match status" value="1"/>
</dbReference>
<dbReference type="EMBL" id="JAUJEA010000003">
    <property type="protein sequence ID" value="MDN5201810.1"/>
    <property type="molecule type" value="Genomic_DNA"/>
</dbReference>
<proteinExistence type="predicted"/>
<sequence length="304" mass="34048">MSKTVSLVLGSGGARGLAHIGVIEELEKKGFKIGSISGSSMGAFVGGIYAKGELNVYKDWVCELDKLDVFKLIDFTFSTQGFIRGERIITEIMKIIEDCRIEQLSIPFAAVATDIVNKKEVVFTSGSLFRALRASIAIPTVLTPISIDNVDLVDGGVINPIPIEHVERTTGDLLVVVNVNANKPYLKNHNKSKEDKIRDAERKNLTDIFKRKWQEFFPANKTSSKKLGFFELMNRSIDLMQDRLTDTLLDRYQPDIQVNISRDACSTFEFYKAKEMIEEGKRALTDSLKKHSMHEHSRTEQGAG</sequence>
<protein>
    <submittedName>
        <fullName evidence="6">Patatin-like phospholipase family protein</fullName>
    </submittedName>
</protein>
<dbReference type="PANTHER" id="PTHR14226">
    <property type="entry name" value="NEUROPATHY TARGET ESTERASE/SWISS CHEESE D.MELANOGASTER"/>
    <property type="match status" value="1"/>
</dbReference>
<feature type="short sequence motif" description="DGA/G" evidence="4">
    <location>
        <begin position="154"/>
        <end position="156"/>
    </location>
</feature>
<feature type="domain" description="PNPLA" evidence="5">
    <location>
        <begin position="7"/>
        <end position="167"/>
    </location>
</feature>
<dbReference type="InterPro" id="IPR016035">
    <property type="entry name" value="Acyl_Trfase/lysoPLipase"/>
</dbReference>
<evidence type="ECO:0000313" key="7">
    <source>
        <dbReference type="Proteomes" id="UP001172082"/>
    </source>
</evidence>
<comment type="caution">
    <text evidence="6">The sequence shown here is derived from an EMBL/GenBank/DDBJ whole genome shotgun (WGS) entry which is preliminary data.</text>
</comment>
<reference evidence="6" key="1">
    <citation type="submission" date="2023-06" db="EMBL/GenBank/DDBJ databases">
        <title>Genomic of Parafulvivirga corallium.</title>
        <authorList>
            <person name="Wang G."/>
        </authorList>
    </citation>
    <scope>NUCLEOTIDE SEQUENCE</scope>
    <source>
        <strain evidence="6">BMA10</strain>
    </source>
</reference>
<keyword evidence="3 4" id="KW-0443">Lipid metabolism</keyword>
<comment type="caution">
    <text evidence="4">Lacks conserved residue(s) required for the propagation of feature annotation.</text>
</comment>
<accession>A0ABT8KQK7</accession>
<evidence type="ECO:0000256" key="1">
    <source>
        <dbReference type="ARBA" id="ARBA00022801"/>
    </source>
</evidence>
<evidence type="ECO:0000259" key="5">
    <source>
        <dbReference type="PROSITE" id="PS51635"/>
    </source>
</evidence>
<dbReference type="InterPro" id="IPR002641">
    <property type="entry name" value="PNPLA_dom"/>
</dbReference>
<dbReference type="Pfam" id="PF01734">
    <property type="entry name" value="Patatin"/>
    <property type="match status" value="1"/>
</dbReference>
<feature type="active site" description="Nucleophile" evidence="4">
    <location>
        <position position="40"/>
    </location>
</feature>
<evidence type="ECO:0000256" key="2">
    <source>
        <dbReference type="ARBA" id="ARBA00022963"/>
    </source>
</evidence>
<dbReference type="RefSeq" id="WP_346751838.1">
    <property type="nucleotide sequence ID" value="NZ_JAUJEA010000003.1"/>
</dbReference>
<keyword evidence="2 4" id="KW-0442">Lipid degradation</keyword>
<evidence type="ECO:0000256" key="3">
    <source>
        <dbReference type="ARBA" id="ARBA00023098"/>
    </source>
</evidence>